<feature type="region of interest" description="Disordered" evidence="1">
    <location>
        <begin position="36"/>
        <end position="61"/>
    </location>
</feature>
<keyword evidence="3" id="KW-1185">Reference proteome</keyword>
<sequence length="88" mass="10108">MTRPRLEREPLMAVISLKRSPWAWLFSTRSLPARSTRHRVAAGRESSVRGGGGGPRASRGTWEREERSFRVVCAVERFWLAMAMRFCT</sequence>
<organism evidence="2 3">
    <name type="scientific">Gadus morhua</name>
    <name type="common">Atlantic cod</name>
    <dbReference type="NCBI Taxonomy" id="8049"/>
    <lineage>
        <taxon>Eukaryota</taxon>
        <taxon>Metazoa</taxon>
        <taxon>Chordata</taxon>
        <taxon>Craniata</taxon>
        <taxon>Vertebrata</taxon>
        <taxon>Euteleostomi</taxon>
        <taxon>Actinopterygii</taxon>
        <taxon>Neopterygii</taxon>
        <taxon>Teleostei</taxon>
        <taxon>Neoteleostei</taxon>
        <taxon>Acanthomorphata</taxon>
        <taxon>Zeiogadaria</taxon>
        <taxon>Gadariae</taxon>
        <taxon>Gadiformes</taxon>
        <taxon>Gadoidei</taxon>
        <taxon>Gadidae</taxon>
        <taxon>Gadus</taxon>
    </lineage>
</organism>
<protein>
    <submittedName>
        <fullName evidence="2">Uncharacterized protein</fullName>
    </submittedName>
</protein>
<evidence type="ECO:0000313" key="2">
    <source>
        <dbReference type="Ensembl" id="ENSGMOP00000037752.1"/>
    </source>
</evidence>
<dbReference type="Ensembl" id="ENSGMOT00000060645.1">
    <property type="protein sequence ID" value="ENSGMOP00000037752.1"/>
    <property type="gene ID" value="ENSGMOG00000026046.1"/>
</dbReference>
<evidence type="ECO:0000256" key="1">
    <source>
        <dbReference type="SAM" id="MobiDB-lite"/>
    </source>
</evidence>
<dbReference type="Proteomes" id="UP000694546">
    <property type="component" value="Chromosome 22"/>
</dbReference>
<dbReference type="AlphaFoldDB" id="A0A8C5AWH1"/>
<evidence type="ECO:0000313" key="3">
    <source>
        <dbReference type="Proteomes" id="UP000694546"/>
    </source>
</evidence>
<name>A0A8C5AWH1_GADMO</name>
<reference evidence="2" key="2">
    <citation type="submission" date="2025-09" db="UniProtKB">
        <authorList>
            <consortium name="Ensembl"/>
        </authorList>
    </citation>
    <scope>IDENTIFICATION</scope>
</reference>
<reference evidence="2" key="1">
    <citation type="submission" date="2025-08" db="UniProtKB">
        <authorList>
            <consortium name="Ensembl"/>
        </authorList>
    </citation>
    <scope>IDENTIFICATION</scope>
</reference>
<accession>A0A8C5AWH1</accession>
<proteinExistence type="predicted"/>